<organism evidence="3 4">
    <name type="scientific">Tanacetum coccineum</name>
    <dbReference type="NCBI Taxonomy" id="301880"/>
    <lineage>
        <taxon>Eukaryota</taxon>
        <taxon>Viridiplantae</taxon>
        <taxon>Streptophyta</taxon>
        <taxon>Embryophyta</taxon>
        <taxon>Tracheophyta</taxon>
        <taxon>Spermatophyta</taxon>
        <taxon>Magnoliopsida</taxon>
        <taxon>eudicotyledons</taxon>
        <taxon>Gunneridae</taxon>
        <taxon>Pentapetalae</taxon>
        <taxon>asterids</taxon>
        <taxon>campanulids</taxon>
        <taxon>Asterales</taxon>
        <taxon>Asteraceae</taxon>
        <taxon>Asteroideae</taxon>
        <taxon>Anthemideae</taxon>
        <taxon>Anthemidinae</taxon>
        <taxon>Tanacetum</taxon>
    </lineage>
</organism>
<accession>A0ABQ5GAZ9</accession>
<gene>
    <name evidence="2" type="ORF">Tco_0803478</name>
    <name evidence="3" type="ORF">Tco_1032127</name>
</gene>
<name>A0ABQ5GAZ9_9ASTR</name>
<reference evidence="3" key="2">
    <citation type="submission" date="2022-01" db="EMBL/GenBank/DDBJ databases">
        <authorList>
            <person name="Yamashiro T."/>
            <person name="Shiraishi A."/>
            <person name="Satake H."/>
            <person name="Nakayama K."/>
        </authorList>
    </citation>
    <scope>NUCLEOTIDE SEQUENCE</scope>
</reference>
<evidence type="ECO:0000259" key="1">
    <source>
        <dbReference type="Pfam" id="PF07727"/>
    </source>
</evidence>
<dbReference type="Pfam" id="PF07727">
    <property type="entry name" value="RVT_2"/>
    <property type="match status" value="1"/>
</dbReference>
<dbReference type="InterPro" id="IPR013103">
    <property type="entry name" value="RVT_2"/>
</dbReference>
<dbReference type="Proteomes" id="UP001151760">
    <property type="component" value="Unassembled WGS sequence"/>
</dbReference>
<proteinExistence type="predicted"/>
<protein>
    <submittedName>
        <fullName evidence="3">Ribonuclease H-like domain-containing protein</fullName>
    </submittedName>
</protein>
<evidence type="ECO:0000313" key="4">
    <source>
        <dbReference type="Proteomes" id="UP001151760"/>
    </source>
</evidence>
<reference evidence="3" key="1">
    <citation type="journal article" date="2022" name="Int. J. Mol. Sci.">
        <title>Draft Genome of Tanacetum Coccineum: Genomic Comparison of Closely Related Tanacetum-Family Plants.</title>
        <authorList>
            <person name="Yamashiro T."/>
            <person name="Shiraishi A."/>
            <person name="Nakayama K."/>
            <person name="Satake H."/>
        </authorList>
    </citation>
    <scope>NUCLEOTIDE SEQUENCE</scope>
</reference>
<sequence>MSFPWELSHTLGTTQIEFFSDEDEPEVDLGNITNSYTVPTTPNTRIHRDHPIDNVIGDVWILVDLPSGKRAIGTKWVFRNKKDERGIVIRNKARLVAHGHRQEEGIDYEDVFATVTNNVDILAVQEANVVATSTTEAEYVAAASCL</sequence>
<keyword evidence="4" id="KW-1185">Reference proteome</keyword>
<evidence type="ECO:0000313" key="3">
    <source>
        <dbReference type="EMBL" id="GJT72841.1"/>
    </source>
</evidence>
<comment type="caution">
    <text evidence="3">The sequence shown here is derived from an EMBL/GenBank/DDBJ whole genome shotgun (WGS) entry which is preliminary data.</text>
</comment>
<dbReference type="EMBL" id="BQNB010018296">
    <property type="protein sequence ID" value="GJT72841.1"/>
    <property type="molecule type" value="Genomic_DNA"/>
</dbReference>
<evidence type="ECO:0000313" key="2">
    <source>
        <dbReference type="EMBL" id="GJS96510.1"/>
    </source>
</evidence>
<dbReference type="EMBL" id="BQNB010011891">
    <property type="protein sequence ID" value="GJS96510.1"/>
    <property type="molecule type" value="Genomic_DNA"/>
</dbReference>
<feature type="domain" description="Reverse transcriptase Ty1/copia-type" evidence="1">
    <location>
        <begin position="58"/>
        <end position="117"/>
    </location>
</feature>